<feature type="region of interest" description="Disordered" evidence="1">
    <location>
        <begin position="1"/>
        <end position="22"/>
    </location>
</feature>
<feature type="compositionally biased region" description="Polar residues" evidence="1">
    <location>
        <begin position="1"/>
        <end position="10"/>
    </location>
</feature>
<evidence type="ECO:0000256" key="2">
    <source>
        <dbReference type="SAM" id="Phobius"/>
    </source>
</evidence>
<proteinExistence type="predicted"/>
<dbReference type="Proteomes" id="UP000070133">
    <property type="component" value="Unassembled WGS sequence"/>
</dbReference>
<reference evidence="3 4" key="1">
    <citation type="submission" date="2015-07" db="EMBL/GenBank/DDBJ databases">
        <title>Comparative genomics of the Sigatoka disease complex on banana suggests a link between parallel evolutionary changes in Pseudocercospora fijiensis and Pseudocercospora eumusae and increased virulence on the banana host.</title>
        <authorList>
            <person name="Chang T.-C."/>
            <person name="Salvucci A."/>
            <person name="Crous P.W."/>
            <person name="Stergiopoulos I."/>
        </authorList>
    </citation>
    <scope>NUCLEOTIDE SEQUENCE [LARGE SCALE GENOMIC DNA]</scope>
    <source>
        <strain evidence="3 4">CBS 114824</strain>
    </source>
</reference>
<evidence type="ECO:0000313" key="4">
    <source>
        <dbReference type="Proteomes" id="UP000070133"/>
    </source>
</evidence>
<keyword evidence="2" id="KW-1133">Transmembrane helix</keyword>
<protein>
    <submittedName>
        <fullName evidence="3">Uncharacterized protein</fullName>
    </submittedName>
</protein>
<evidence type="ECO:0000313" key="3">
    <source>
        <dbReference type="EMBL" id="KXT06758.1"/>
    </source>
</evidence>
<organism evidence="3 4">
    <name type="scientific">Pseudocercospora eumusae</name>
    <dbReference type="NCBI Taxonomy" id="321146"/>
    <lineage>
        <taxon>Eukaryota</taxon>
        <taxon>Fungi</taxon>
        <taxon>Dikarya</taxon>
        <taxon>Ascomycota</taxon>
        <taxon>Pezizomycotina</taxon>
        <taxon>Dothideomycetes</taxon>
        <taxon>Dothideomycetidae</taxon>
        <taxon>Mycosphaerellales</taxon>
        <taxon>Mycosphaerellaceae</taxon>
        <taxon>Pseudocercospora</taxon>
    </lineage>
</organism>
<feature type="transmembrane region" description="Helical" evidence="2">
    <location>
        <begin position="21"/>
        <end position="47"/>
    </location>
</feature>
<accession>A0A139HWC4</accession>
<keyword evidence="2" id="KW-0812">Transmembrane</keyword>
<keyword evidence="4" id="KW-1185">Reference proteome</keyword>
<evidence type="ECO:0000256" key="1">
    <source>
        <dbReference type="SAM" id="MobiDB-lite"/>
    </source>
</evidence>
<sequence>MPRRTAGNTRTRQRPAPNRNSGPNLATISAILIILAILAAIGAFLIITPSSTTTTTTVTNNVTSTRQCSPPTTTILTGRCKNHTDAEKFCQHTMSCTVLDDDEKLITKWVDSRPEEPLVTGIAELETLARKNTWRDEEEEKED</sequence>
<comment type="caution">
    <text evidence="3">The sequence shown here is derived from an EMBL/GenBank/DDBJ whole genome shotgun (WGS) entry which is preliminary data.</text>
</comment>
<dbReference type="AlphaFoldDB" id="A0A139HWC4"/>
<keyword evidence="2" id="KW-0472">Membrane</keyword>
<dbReference type="EMBL" id="LFZN01000004">
    <property type="protein sequence ID" value="KXT06758.1"/>
    <property type="molecule type" value="Genomic_DNA"/>
</dbReference>
<name>A0A139HWC4_9PEZI</name>
<gene>
    <name evidence="3" type="ORF">AC578_7347</name>
</gene>